<feature type="region of interest" description="Disordered" evidence="1">
    <location>
        <begin position="62"/>
        <end position="91"/>
    </location>
</feature>
<feature type="compositionally biased region" description="Basic and acidic residues" evidence="1">
    <location>
        <begin position="80"/>
        <end position="91"/>
    </location>
</feature>
<evidence type="ECO:0000313" key="3">
    <source>
        <dbReference type="Proteomes" id="UP000238362"/>
    </source>
</evidence>
<evidence type="ECO:0000256" key="1">
    <source>
        <dbReference type="SAM" id="MobiDB-lite"/>
    </source>
</evidence>
<sequence>MTAPRATDSGELIEQFRKVDKLLPLYVVALQEEMTLTADDHYRIARALRGITHVTEQKANEAPIGISGDSRPLIQGGLDNAHRADRSTTGT</sequence>
<organism evidence="2 3">
    <name type="scientific">Prauserella shujinwangii</name>
    <dbReference type="NCBI Taxonomy" id="1453103"/>
    <lineage>
        <taxon>Bacteria</taxon>
        <taxon>Bacillati</taxon>
        <taxon>Actinomycetota</taxon>
        <taxon>Actinomycetes</taxon>
        <taxon>Pseudonocardiales</taxon>
        <taxon>Pseudonocardiaceae</taxon>
        <taxon>Prauserella</taxon>
    </lineage>
</organism>
<proteinExistence type="predicted"/>
<dbReference type="AlphaFoldDB" id="A0A2T0LN86"/>
<dbReference type="Proteomes" id="UP000238362">
    <property type="component" value="Unassembled WGS sequence"/>
</dbReference>
<reference evidence="2 3" key="1">
    <citation type="submission" date="2018-03" db="EMBL/GenBank/DDBJ databases">
        <title>Genomic Encyclopedia of Type Strains, Phase III (KMG-III): the genomes of soil and plant-associated and newly described type strains.</title>
        <authorList>
            <person name="Whitman W."/>
        </authorList>
    </citation>
    <scope>NUCLEOTIDE SEQUENCE [LARGE SCALE GENOMIC DNA]</scope>
    <source>
        <strain evidence="2 3">CGMCC 4.7125</strain>
    </source>
</reference>
<protein>
    <submittedName>
        <fullName evidence="2">Uncharacterized protein</fullName>
    </submittedName>
</protein>
<keyword evidence="3" id="KW-1185">Reference proteome</keyword>
<evidence type="ECO:0000313" key="2">
    <source>
        <dbReference type="EMBL" id="PRX44658.1"/>
    </source>
</evidence>
<gene>
    <name evidence="2" type="ORF">B0I33_111171</name>
</gene>
<comment type="caution">
    <text evidence="2">The sequence shown here is derived from an EMBL/GenBank/DDBJ whole genome shotgun (WGS) entry which is preliminary data.</text>
</comment>
<accession>A0A2T0LN86</accession>
<dbReference type="EMBL" id="PVNH01000011">
    <property type="protein sequence ID" value="PRX44658.1"/>
    <property type="molecule type" value="Genomic_DNA"/>
</dbReference>
<name>A0A2T0LN86_9PSEU</name>